<evidence type="ECO:0008006" key="8">
    <source>
        <dbReference type="Google" id="ProtNLM"/>
    </source>
</evidence>
<feature type="compositionally biased region" description="Low complexity" evidence="2">
    <location>
        <begin position="1235"/>
        <end position="1244"/>
    </location>
</feature>
<dbReference type="InterPro" id="IPR045055">
    <property type="entry name" value="DNA2/NAM7-like"/>
</dbReference>
<dbReference type="InterPro" id="IPR027417">
    <property type="entry name" value="P-loop_NTPase"/>
</dbReference>
<evidence type="ECO:0000259" key="5">
    <source>
        <dbReference type="Pfam" id="PF25396"/>
    </source>
</evidence>
<dbReference type="InterPro" id="IPR041679">
    <property type="entry name" value="DNA2/NAM7-like_C"/>
</dbReference>
<evidence type="ECO:0000313" key="7">
    <source>
        <dbReference type="Proteomes" id="UP001365128"/>
    </source>
</evidence>
<proteinExistence type="predicted"/>
<evidence type="ECO:0000256" key="2">
    <source>
        <dbReference type="SAM" id="MobiDB-lite"/>
    </source>
</evidence>
<dbReference type="PANTHER" id="PTHR10887">
    <property type="entry name" value="DNA2/NAM7 HELICASE FAMILY"/>
    <property type="match status" value="1"/>
</dbReference>
<name>A0ABR1MLT5_9PEZI</name>
<accession>A0ABR1MLT5</accession>
<keyword evidence="1" id="KW-0347">Helicase</keyword>
<dbReference type="Pfam" id="PF13086">
    <property type="entry name" value="AAA_11"/>
    <property type="match status" value="1"/>
</dbReference>
<evidence type="ECO:0000256" key="1">
    <source>
        <dbReference type="ARBA" id="ARBA00022806"/>
    </source>
</evidence>
<gene>
    <name evidence="6" type="ORF">IWX46DRAFT_638528</name>
</gene>
<dbReference type="EMBL" id="JBBPDW010000006">
    <property type="protein sequence ID" value="KAK7551475.1"/>
    <property type="molecule type" value="Genomic_DNA"/>
</dbReference>
<dbReference type="InterPro" id="IPR041677">
    <property type="entry name" value="DNA2/NAM7_AAA_11"/>
</dbReference>
<feature type="domain" description="DNA2/NAM7 helicase-like C-terminal" evidence="4">
    <location>
        <begin position="761"/>
        <end position="952"/>
    </location>
</feature>
<dbReference type="Proteomes" id="UP001365128">
    <property type="component" value="Unassembled WGS sequence"/>
</dbReference>
<protein>
    <recommendedName>
        <fullName evidence="8">P-loop containing nucleoside triphosphate hydrolase protein</fullName>
    </recommendedName>
</protein>
<dbReference type="Pfam" id="PF13087">
    <property type="entry name" value="AAA_12"/>
    <property type="match status" value="1"/>
</dbReference>
<comment type="caution">
    <text evidence="6">The sequence shown here is derived from an EMBL/GenBank/DDBJ whole genome shotgun (WGS) entry which is preliminary data.</text>
</comment>
<feature type="domain" description="ZNFX1" evidence="5">
    <location>
        <begin position="190"/>
        <end position="294"/>
    </location>
</feature>
<organism evidence="6 7">
    <name type="scientific">Phyllosticta citricarpa</name>
    <dbReference type="NCBI Taxonomy" id="55181"/>
    <lineage>
        <taxon>Eukaryota</taxon>
        <taxon>Fungi</taxon>
        <taxon>Dikarya</taxon>
        <taxon>Ascomycota</taxon>
        <taxon>Pezizomycotina</taxon>
        <taxon>Dothideomycetes</taxon>
        <taxon>Dothideomycetes incertae sedis</taxon>
        <taxon>Botryosphaeriales</taxon>
        <taxon>Phyllostictaceae</taxon>
        <taxon>Phyllosticta</taxon>
    </lineage>
</organism>
<dbReference type="Pfam" id="PF25396">
    <property type="entry name" value="ZNFX1"/>
    <property type="match status" value="1"/>
</dbReference>
<keyword evidence="7" id="KW-1185">Reference proteome</keyword>
<dbReference type="InterPro" id="IPR047187">
    <property type="entry name" value="SF1_C_Upf1"/>
</dbReference>
<reference evidence="6 7" key="1">
    <citation type="submission" date="2024-04" db="EMBL/GenBank/DDBJ databases">
        <title>Phyllosticta paracitricarpa is synonymous to the EU quarantine fungus P. citricarpa based on phylogenomic analyses.</title>
        <authorList>
            <consortium name="Lawrence Berkeley National Laboratory"/>
            <person name="Van Ingen-Buijs V.A."/>
            <person name="Van Westerhoven A.C."/>
            <person name="Haridas S."/>
            <person name="Skiadas P."/>
            <person name="Martin F."/>
            <person name="Groenewald J.Z."/>
            <person name="Crous P.W."/>
            <person name="Seidl M.F."/>
        </authorList>
    </citation>
    <scope>NUCLEOTIDE SEQUENCE [LARGE SCALE GENOMIC DNA]</scope>
    <source>
        <strain evidence="6 7">CBS 122670</strain>
    </source>
</reference>
<evidence type="ECO:0000259" key="3">
    <source>
        <dbReference type="Pfam" id="PF13086"/>
    </source>
</evidence>
<keyword evidence="1" id="KW-0378">Hydrolase</keyword>
<dbReference type="CDD" id="cd18808">
    <property type="entry name" value="SF1_C_Upf1"/>
    <property type="match status" value="1"/>
</dbReference>
<evidence type="ECO:0000259" key="4">
    <source>
        <dbReference type="Pfam" id="PF13087"/>
    </source>
</evidence>
<feature type="region of interest" description="Disordered" evidence="2">
    <location>
        <begin position="1081"/>
        <end position="1114"/>
    </location>
</feature>
<sequence length="1250" mass="140946">MSSTSSRPKKPIKRYFADEPSESACTSNEEGWSTVPKQRKATPAAQGSRLEEPQGFYPSSDEEVNASIPEKFTSQRQDNKPESSLPEPRSNEASRAIQQYISDSRLPVNTSSWLSKPDIPNSDEILDESQGEVELVPLYQNKVEGAWNGKEEYLESHFELLREDAILPLRQAVGRIRRDPWHKEEEYGTSVGLYEKVHIVGVKFAGRGLAVKVEFSLCRAGKRVHWAQSKRLLSGSLVALTTEDDKFQTICKMATIAARPQEGLELNPPQVELFFARPADIEIDPGMSFWMVEERSSFLEASRHTLRALQKLMREPFPMQEHLVDVNQAVAAPRYVMESPFMDLKAAFAAESTERINILDDWREDLPTELDKTQLQSLRRILTKRLAIVQGPPGTGKTHVSVVALKVLLENLRDGPPIIVACHTNHALDQLLRHVAQFEPEFARLGGRSKDVDIIKKRTLYELRQEQNIATICGGLKKPAIFEHKSLEKELKVLLSPLEQNVEFINHKVLQRMGLLNERHVNSLENPRNKFIIHGSTTGGSDQDPIEQWLAKQAEHVIRDTEPDDFGFEFEEVDLELEQLKEIEAETGIQDDDFEKMPGYTIHLGDRRKGKETGFMEDTEIRAMLDRETDMYNIKPKLRGIVYNYLKRQAKNIISSEVRVLAKGYYDAAIRRTAGRWEEDVFLLKKQKIIGMTTTGFSKYRALVSALQPKVVLIEEAAETLEAPVAVTCVPSLEHLILVGDHQQLRPHCQVRAYENEPFNLNMSLFERLVKNGVEYDTLRRQRRMIPEVRRLLQPIYGDLIADHNIVKDLDYRPPVPGMGGINSFFFTHEWEESRDSTMSTCNDQEANMVIKFYEYLYLNGVSRDDITVLTFYNGQRKLLLSKLRSNPNFRGTGRYFKVVTVDSYQGEENDVVILSLARSNDKGTIGFLNIKNRVCVALSRARKGFYLFGNGELLACESKIWAQVITIMAGKGGAKVKNEPQVRLGYYLPLTCKNHGRRTFLAGSEDFDCLHGGCEMKCLGKLPCGHNCHLRCHPFAHETVICTRPCSRTLRCGHFCRENCTDACQCKQCDRAGSASSSAILKPGTHLGKLEDPKNPPSIVPSRSQTPSPAPASRIAAANGALPKGDNTFVNAWQAYPDKVCQYDAEQAAARRSAREQREAEDEGRRVETLERDLDRMVLGDEDEASLVGPLPQPPPSDTASTRDRVYHGAPSASGRVKYTETYVPGRGGGGGNRRSNMRSSQSEKSLLD</sequence>
<dbReference type="SUPFAM" id="SSF52540">
    <property type="entry name" value="P-loop containing nucleoside triphosphate hydrolases"/>
    <property type="match status" value="1"/>
</dbReference>
<dbReference type="Gene3D" id="3.40.50.300">
    <property type="entry name" value="P-loop containing nucleotide triphosphate hydrolases"/>
    <property type="match status" value="3"/>
</dbReference>
<evidence type="ECO:0000313" key="6">
    <source>
        <dbReference type="EMBL" id="KAK7551475.1"/>
    </source>
</evidence>
<feature type="region of interest" description="Disordered" evidence="2">
    <location>
        <begin position="1153"/>
        <end position="1250"/>
    </location>
</feature>
<feature type="region of interest" description="Disordered" evidence="2">
    <location>
        <begin position="1"/>
        <end position="93"/>
    </location>
</feature>
<dbReference type="InterPro" id="IPR057373">
    <property type="entry name" value="ZNFX1"/>
</dbReference>
<keyword evidence="1" id="KW-0067">ATP-binding</keyword>
<feature type="compositionally biased region" description="Basic and acidic residues" evidence="2">
    <location>
        <begin position="1154"/>
        <end position="1180"/>
    </location>
</feature>
<feature type="domain" description="DNA2/NAM7 helicase helicase" evidence="3">
    <location>
        <begin position="370"/>
        <end position="748"/>
    </location>
</feature>
<dbReference type="PANTHER" id="PTHR10887:SF341">
    <property type="entry name" value="NFX1-TYPE ZINC FINGER-CONTAINING PROTEIN 1"/>
    <property type="match status" value="1"/>
</dbReference>
<dbReference type="CDD" id="cd06008">
    <property type="entry name" value="NF-X1-zinc-finger"/>
    <property type="match status" value="1"/>
</dbReference>
<keyword evidence="1" id="KW-0547">Nucleotide-binding</keyword>